<keyword evidence="3" id="KW-1185">Reference proteome</keyword>
<feature type="compositionally biased region" description="Gly residues" evidence="1">
    <location>
        <begin position="192"/>
        <end position="202"/>
    </location>
</feature>
<sequence>MPRIKQPMTEEGIMALILHSKKWAEPSLWYQLIAEELITRRLATPDKAEALANNYVIKCCKRNKNFGKTIFAIGDAQDEAAKRWGNPIIKRRAYVQQHDQIVNKEKKDEEDPRELLVEELFGKTQEDLFSPVVDPPLTGSKTPPIVKEAAKHSTVGEMLLPMAISPSVSATSTETLQTEPGPSEAKGKESGASGGASGGLSGDKGKAAATFAIGGKGKEKEIPRWMMSGPGFAESSDDDDISELNFVNQSVFKTRLPRLDEM</sequence>
<protein>
    <submittedName>
        <fullName evidence="2">Uncharacterized protein</fullName>
    </submittedName>
</protein>
<dbReference type="EMBL" id="JAVHJO010000001">
    <property type="protein sequence ID" value="KAK6543401.1"/>
    <property type="molecule type" value="Genomic_DNA"/>
</dbReference>
<evidence type="ECO:0000313" key="2">
    <source>
        <dbReference type="EMBL" id="KAK6543401.1"/>
    </source>
</evidence>
<feature type="compositionally biased region" description="Polar residues" evidence="1">
    <location>
        <begin position="168"/>
        <end position="180"/>
    </location>
</feature>
<accession>A0AAV9XP55</accession>
<organism evidence="2 3">
    <name type="scientific">Orbilia ellipsospora</name>
    <dbReference type="NCBI Taxonomy" id="2528407"/>
    <lineage>
        <taxon>Eukaryota</taxon>
        <taxon>Fungi</taxon>
        <taxon>Dikarya</taxon>
        <taxon>Ascomycota</taxon>
        <taxon>Pezizomycotina</taxon>
        <taxon>Orbiliomycetes</taxon>
        <taxon>Orbiliales</taxon>
        <taxon>Orbiliaceae</taxon>
        <taxon>Orbilia</taxon>
    </lineage>
</organism>
<dbReference type="Proteomes" id="UP001365542">
    <property type="component" value="Unassembled WGS sequence"/>
</dbReference>
<evidence type="ECO:0000256" key="1">
    <source>
        <dbReference type="SAM" id="MobiDB-lite"/>
    </source>
</evidence>
<dbReference type="AlphaFoldDB" id="A0AAV9XP55"/>
<proteinExistence type="predicted"/>
<name>A0AAV9XP55_9PEZI</name>
<reference evidence="2 3" key="1">
    <citation type="submission" date="2019-10" db="EMBL/GenBank/DDBJ databases">
        <authorList>
            <person name="Palmer J.M."/>
        </authorList>
    </citation>
    <scope>NUCLEOTIDE SEQUENCE [LARGE SCALE GENOMIC DNA]</scope>
    <source>
        <strain evidence="2 3">TWF694</strain>
    </source>
</reference>
<evidence type="ECO:0000313" key="3">
    <source>
        <dbReference type="Proteomes" id="UP001365542"/>
    </source>
</evidence>
<gene>
    <name evidence="2" type="ORF">TWF694_000148</name>
</gene>
<comment type="caution">
    <text evidence="2">The sequence shown here is derived from an EMBL/GenBank/DDBJ whole genome shotgun (WGS) entry which is preliminary data.</text>
</comment>
<feature type="region of interest" description="Disordered" evidence="1">
    <location>
        <begin position="168"/>
        <end position="239"/>
    </location>
</feature>